<evidence type="ECO:0000256" key="1">
    <source>
        <dbReference type="SAM" id="MobiDB-lite"/>
    </source>
</evidence>
<reference evidence="2 3" key="1">
    <citation type="submission" date="2019-05" db="EMBL/GenBank/DDBJ databases">
        <title>Another draft genome of Portunus trituberculatus and its Hox gene families provides insights of decapod evolution.</title>
        <authorList>
            <person name="Jeong J.-H."/>
            <person name="Song I."/>
            <person name="Kim S."/>
            <person name="Choi T."/>
            <person name="Kim D."/>
            <person name="Ryu S."/>
            <person name="Kim W."/>
        </authorList>
    </citation>
    <scope>NUCLEOTIDE SEQUENCE [LARGE SCALE GENOMIC DNA]</scope>
    <source>
        <tissue evidence="2">Muscle</tissue>
    </source>
</reference>
<name>A0A5B7EDV3_PORTR</name>
<comment type="caution">
    <text evidence="2">The sequence shown here is derived from an EMBL/GenBank/DDBJ whole genome shotgun (WGS) entry which is preliminary data.</text>
</comment>
<proteinExistence type="predicted"/>
<evidence type="ECO:0000313" key="2">
    <source>
        <dbReference type="EMBL" id="MPC32322.1"/>
    </source>
</evidence>
<feature type="region of interest" description="Disordered" evidence="1">
    <location>
        <begin position="34"/>
        <end position="60"/>
    </location>
</feature>
<evidence type="ECO:0000313" key="3">
    <source>
        <dbReference type="Proteomes" id="UP000324222"/>
    </source>
</evidence>
<organism evidence="2 3">
    <name type="scientific">Portunus trituberculatus</name>
    <name type="common">Swimming crab</name>
    <name type="synonym">Neptunus trituberculatus</name>
    <dbReference type="NCBI Taxonomy" id="210409"/>
    <lineage>
        <taxon>Eukaryota</taxon>
        <taxon>Metazoa</taxon>
        <taxon>Ecdysozoa</taxon>
        <taxon>Arthropoda</taxon>
        <taxon>Crustacea</taxon>
        <taxon>Multicrustacea</taxon>
        <taxon>Malacostraca</taxon>
        <taxon>Eumalacostraca</taxon>
        <taxon>Eucarida</taxon>
        <taxon>Decapoda</taxon>
        <taxon>Pleocyemata</taxon>
        <taxon>Brachyura</taxon>
        <taxon>Eubrachyura</taxon>
        <taxon>Portunoidea</taxon>
        <taxon>Portunidae</taxon>
        <taxon>Portuninae</taxon>
        <taxon>Portunus</taxon>
    </lineage>
</organism>
<protein>
    <submittedName>
        <fullName evidence="2">Uncharacterized protein</fullName>
    </submittedName>
</protein>
<dbReference type="EMBL" id="VSRR010002604">
    <property type="protein sequence ID" value="MPC32322.1"/>
    <property type="molecule type" value="Genomic_DNA"/>
</dbReference>
<feature type="compositionally biased region" description="Polar residues" evidence="1">
    <location>
        <begin position="41"/>
        <end position="60"/>
    </location>
</feature>
<accession>A0A5B7EDV3</accession>
<keyword evidence="3" id="KW-1185">Reference proteome</keyword>
<gene>
    <name evidence="2" type="ORF">E2C01_025632</name>
</gene>
<sequence>MSRTKRYNESLPANPALIGQVSEDTRFALYSGGDLHKHNNNIETMQDTRKATNTLQINQE</sequence>
<dbReference type="Proteomes" id="UP000324222">
    <property type="component" value="Unassembled WGS sequence"/>
</dbReference>
<dbReference type="AlphaFoldDB" id="A0A5B7EDV3"/>